<protein>
    <submittedName>
        <fullName evidence="6">PIN domain-containing protein</fullName>
    </submittedName>
</protein>
<gene>
    <name evidence="6" type="ORF">ACFPJ6_01325</name>
</gene>
<dbReference type="PANTHER" id="PTHR39664">
    <property type="match status" value="1"/>
</dbReference>
<dbReference type="InterPro" id="IPR002716">
    <property type="entry name" value="PIN_dom"/>
</dbReference>
<keyword evidence="2" id="KW-0479">Metal-binding</keyword>
<dbReference type="EMBL" id="JBHSLD010000001">
    <property type="protein sequence ID" value="MFC5379421.1"/>
    <property type="molecule type" value="Genomic_DNA"/>
</dbReference>
<dbReference type="SUPFAM" id="SSF88723">
    <property type="entry name" value="PIN domain-like"/>
    <property type="match status" value="1"/>
</dbReference>
<evidence type="ECO:0000313" key="6">
    <source>
        <dbReference type="EMBL" id="MFC5379421.1"/>
    </source>
</evidence>
<keyword evidence="4" id="KW-0460">Magnesium</keyword>
<dbReference type="CDD" id="cd18683">
    <property type="entry name" value="PIN_VapC-like"/>
    <property type="match status" value="1"/>
</dbReference>
<dbReference type="Gene3D" id="3.40.50.1010">
    <property type="entry name" value="5'-nuclease"/>
    <property type="match status" value="1"/>
</dbReference>
<dbReference type="RefSeq" id="WP_340266407.1">
    <property type="nucleotide sequence ID" value="NZ_JBBEOG010000001.1"/>
</dbReference>
<comment type="caution">
    <text evidence="6">The sequence shown here is derived from an EMBL/GenBank/DDBJ whole genome shotgun (WGS) entry which is preliminary data.</text>
</comment>
<keyword evidence="7" id="KW-1185">Reference proteome</keyword>
<dbReference type="PANTHER" id="PTHR39664:SF2">
    <property type="entry name" value="NUCLEIC ACID-BINDING PROTEIN, CONTAINING PIN DOMAIN-RELATED"/>
    <property type="match status" value="1"/>
</dbReference>
<evidence type="ECO:0000256" key="3">
    <source>
        <dbReference type="ARBA" id="ARBA00022801"/>
    </source>
</evidence>
<keyword evidence="1" id="KW-0540">Nuclease</keyword>
<feature type="domain" description="PIN" evidence="5">
    <location>
        <begin position="5"/>
        <end position="123"/>
    </location>
</feature>
<evidence type="ECO:0000256" key="4">
    <source>
        <dbReference type="ARBA" id="ARBA00022842"/>
    </source>
</evidence>
<name>A0ABW0GKA9_9MICO</name>
<organism evidence="6 7">
    <name type="scientific">Aquipuribacter nitratireducens</name>
    <dbReference type="NCBI Taxonomy" id="650104"/>
    <lineage>
        <taxon>Bacteria</taxon>
        <taxon>Bacillati</taxon>
        <taxon>Actinomycetota</taxon>
        <taxon>Actinomycetes</taxon>
        <taxon>Micrococcales</taxon>
        <taxon>Intrasporangiaceae</taxon>
        <taxon>Aquipuribacter</taxon>
    </lineage>
</organism>
<keyword evidence="3" id="KW-0378">Hydrolase</keyword>
<dbReference type="Proteomes" id="UP001596122">
    <property type="component" value="Unassembled WGS sequence"/>
</dbReference>
<proteinExistence type="predicted"/>
<evidence type="ECO:0000259" key="5">
    <source>
        <dbReference type="Pfam" id="PF01850"/>
    </source>
</evidence>
<dbReference type="Pfam" id="PF01850">
    <property type="entry name" value="PIN"/>
    <property type="match status" value="1"/>
</dbReference>
<sequence>MTVGIDTNVLVRYLAQDDPHQAAAADVFMNGLSEQAPGFVSLVTVLETYWVLTRSYGVSQDDVLDIIDRFLTSVELEVEGADVVRRGLRLAGAGADFSDALIAEAGRAAGCSATVTFDRRAASRAGMVLLDA</sequence>
<accession>A0ABW0GKA9</accession>
<dbReference type="InterPro" id="IPR029060">
    <property type="entry name" value="PIN-like_dom_sf"/>
</dbReference>
<evidence type="ECO:0000256" key="1">
    <source>
        <dbReference type="ARBA" id="ARBA00022722"/>
    </source>
</evidence>
<evidence type="ECO:0000313" key="7">
    <source>
        <dbReference type="Proteomes" id="UP001596122"/>
    </source>
</evidence>
<evidence type="ECO:0000256" key="2">
    <source>
        <dbReference type="ARBA" id="ARBA00022723"/>
    </source>
</evidence>
<reference evidence="7" key="1">
    <citation type="journal article" date="2019" name="Int. J. Syst. Evol. Microbiol.">
        <title>The Global Catalogue of Microorganisms (GCM) 10K type strain sequencing project: providing services to taxonomists for standard genome sequencing and annotation.</title>
        <authorList>
            <consortium name="The Broad Institute Genomics Platform"/>
            <consortium name="The Broad Institute Genome Sequencing Center for Infectious Disease"/>
            <person name="Wu L."/>
            <person name="Ma J."/>
        </authorList>
    </citation>
    <scope>NUCLEOTIDE SEQUENCE [LARGE SCALE GENOMIC DNA]</scope>
    <source>
        <strain evidence="7">CCUG 43114</strain>
    </source>
</reference>